<dbReference type="InterPro" id="IPR009915">
    <property type="entry name" value="NnrU_dom"/>
</dbReference>
<keyword evidence="9" id="KW-1185">Reference proteome</keyword>
<feature type="transmembrane region" description="Helical" evidence="6">
    <location>
        <begin position="123"/>
        <end position="143"/>
    </location>
</feature>
<sequence>MRRALATAYAAVAYLCFLAVIVWAIAFLADVGPVTTVDRGASAAPAVAAGIDLLLLAVFAVHHSVFARPRVKRWLVRAIPARIERATYVLTASVLLVLVLWLWRPIPVVIWAVRAEPWRTVLWAGFAAGWLIAIGSTFMIDHLDFVGLRQAVTDRRREAVFQARWLYAVVRHPLMLGLLVAFWVVPTMTWGHALFAGALSAYIAIGIRFEERDLRAELGEPYRRYARRTPAIVPGLRPSR</sequence>
<dbReference type="PANTHER" id="PTHR31040:SF1">
    <property type="entry name" value="NURIM"/>
    <property type="match status" value="1"/>
</dbReference>
<organism evidence="8 9">
    <name type="scientific">Microbacterium panaciterrae</name>
    <dbReference type="NCBI Taxonomy" id="985759"/>
    <lineage>
        <taxon>Bacteria</taxon>
        <taxon>Bacillati</taxon>
        <taxon>Actinomycetota</taxon>
        <taxon>Actinomycetes</taxon>
        <taxon>Micrococcales</taxon>
        <taxon>Microbacteriaceae</taxon>
        <taxon>Microbacterium</taxon>
    </lineage>
</organism>
<evidence type="ECO:0000313" key="8">
    <source>
        <dbReference type="EMBL" id="GAA4478540.1"/>
    </source>
</evidence>
<evidence type="ECO:0000256" key="6">
    <source>
        <dbReference type="SAM" id="Phobius"/>
    </source>
</evidence>
<comment type="subcellular location">
    <subcellularLocation>
        <location evidence="1">Membrane</location>
        <topology evidence="1">Multi-pass membrane protein</topology>
    </subcellularLocation>
</comment>
<keyword evidence="3 6" id="KW-0812">Transmembrane</keyword>
<evidence type="ECO:0000259" key="7">
    <source>
        <dbReference type="Pfam" id="PF07298"/>
    </source>
</evidence>
<dbReference type="Pfam" id="PF07298">
    <property type="entry name" value="NnrU"/>
    <property type="match status" value="1"/>
</dbReference>
<dbReference type="PANTHER" id="PTHR31040">
    <property type="entry name" value="NURIM"/>
    <property type="match status" value="1"/>
</dbReference>
<reference evidence="9" key="1">
    <citation type="journal article" date="2019" name="Int. J. Syst. Evol. Microbiol.">
        <title>The Global Catalogue of Microorganisms (GCM) 10K type strain sequencing project: providing services to taxonomists for standard genome sequencing and annotation.</title>
        <authorList>
            <consortium name="The Broad Institute Genomics Platform"/>
            <consortium name="The Broad Institute Genome Sequencing Center for Infectious Disease"/>
            <person name="Wu L."/>
            <person name="Ma J."/>
        </authorList>
    </citation>
    <scope>NUCLEOTIDE SEQUENCE [LARGE SCALE GENOMIC DNA]</scope>
    <source>
        <strain evidence="9">JCM 17839</strain>
    </source>
</reference>
<comment type="caution">
    <text evidence="8">The sequence shown here is derived from an EMBL/GenBank/DDBJ whole genome shotgun (WGS) entry which is preliminary data.</text>
</comment>
<gene>
    <name evidence="8" type="ORF">GCM10023171_02780</name>
</gene>
<dbReference type="EMBL" id="BAABGP010000003">
    <property type="protein sequence ID" value="GAA4478540.1"/>
    <property type="molecule type" value="Genomic_DNA"/>
</dbReference>
<evidence type="ECO:0000256" key="5">
    <source>
        <dbReference type="ARBA" id="ARBA00023136"/>
    </source>
</evidence>
<evidence type="ECO:0000256" key="4">
    <source>
        <dbReference type="ARBA" id="ARBA00022989"/>
    </source>
</evidence>
<proteinExistence type="inferred from homology"/>
<feature type="transmembrane region" description="Helical" evidence="6">
    <location>
        <begin position="7"/>
        <end position="29"/>
    </location>
</feature>
<feature type="transmembrane region" description="Helical" evidence="6">
    <location>
        <begin position="190"/>
        <end position="209"/>
    </location>
</feature>
<dbReference type="Proteomes" id="UP001500731">
    <property type="component" value="Unassembled WGS sequence"/>
</dbReference>
<name>A0ABP8P2T5_9MICO</name>
<keyword evidence="5 6" id="KW-0472">Membrane</keyword>
<evidence type="ECO:0000256" key="2">
    <source>
        <dbReference type="ARBA" id="ARBA00010631"/>
    </source>
</evidence>
<evidence type="ECO:0000256" key="1">
    <source>
        <dbReference type="ARBA" id="ARBA00004141"/>
    </source>
</evidence>
<dbReference type="RefSeq" id="WP_345183579.1">
    <property type="nucleotide sequence ID" value="NZ_BAABGP010000003.1"/>
</dbReference>
<feature type="domain" description="NnrU" evidence="7">
    <location>
        <begin position="54"/>
        <end position="213"/>
    </location>
</feature>
<dbReference type="InterPro" id="IPR033580">
    <property type="entry name" value="Nurim-like"/>
</dbReference>
<feature type="transmembrane region" description="Helical" evidence="6">
    <location>
        <begin position="164"/>
        <end position="184"/>
    </location>
</feature>
<keyword evidence="4 6" id="KW-1133">Transmembrane helix</keyword>
<feature type="transmembrane region" description="Helical" evidence="6">
    <location>
        <begin position="41"/>
        <end position="65"/>
    </location>
</feature>
<feature type="transmembrane region" description="Helical" evidence="6">
    <location>
        <begin position="86"/>
        <end position="103"/>
    </location>
</feature>
<comment type="similarity">
    <text evidence="2">Belongs to the nurim family.</text>
</comment>
<dbReference type="Gene3D" id="1.20.120.1630">
    <property type="match status" value="1"/>
</dbReference>
<protein>
    <submittedName>
        <fullName evidence="8">Isoprenylcysteine carboxylmethyltransferase family protein</fullName>
    </submittedName>
</protein>
<accession>A0ABP8P2T5</accession>
<evidence type="ECO:0000256" key="3">
    <source>
        <dbReference type="ARBA" id="ARBA00022692"/>
    </source>
</evidence>
<evidence type="ECO:0000313" key="9">
    <source>
        <dbReference type="Proteomes" id="UP001500731"/>
    </source>
</evidence>